<reference evidence="12" key="1">
    <citation type="submission" date="2022-11" db="UniProtKB">
        <authorList>
            <consortium name="WormBaseParasite"/>
        </authorList>
    </citation>
    <scope>IDENTIFICATION</scope>
</reference>
<dbReference type="WBParaSite" id="ACRNAN_scaffold4285.g7627.t1">
    <property type="protein sequence ID" value="ACRNAN_scaffold4285.g7627.t1"/>
    <property type="gene ID" value="ACRNAN_scaffold4285.g7627"/>
</dbReference>
<organism evidence="11 12">
    <name type="scientific">Acrobeloides nanus</name>
    <dbReference type="NCBI Taxonomy" id="290746"/>
    <lineage>
        <taxon>Eukaryota</taxon>
        <taxon>Metazoa</taxon>
        <taxon>Ecdysozoa</taxon>
        <taxon>Nematoda</taxon>
        <taxon>Chromadorea</taxon>
        <taxon>Rhabditida</taxon>
        <taxon>Tylenchina</taxon>
        <taxon>Cephalobomorpha</taxon>
        <taxon>Cephaloboidea</taxon>
        <taxon>Cephalobidae</taxon>
        <taxon>Acrobeloides</taxon>
    </lineage>
</organism>
<dbReference type="GO" id="GO:0005886">
    <property type="term" value="C:plasma membrane"/>
    <property type="evidence" value="ECO:0007669"/>
    <property type="project" value="UniProtKB-SubCell"/>
</dbReference>
<dbReference type="FunFam" id="1.10.3430.10:FF:000010">
    <property type="entry name" value="Ammonium transporter"/>
    <property type="match status" value="1"/>
</dbReference>
<evidence type="ECO:0000256" key="2">
    <source>
        <dbReference type="ARBA" id="ARBA00005887"/>
    </source>
</evidence>
<evidence type="ECO:0000256" key="6">
    <source>
        <dbReference type="ARBA" id="ARBA00023136"/>
    </source>
</evidence>
<keyword evidence="6 8" id="KW-0472">Membrane</keyword>
<dbReference type="GO" id="GO:0008519">
    <property type="term" value="F:ammonium channel activity"/>
    <property type="evidence" value="ECO:0007669"/>
    <property type="project" value="InterPro"/>
</dbReference>
<feature type="transmembrane region" description="Helical" evidence="8">
    <location>
        <begin position="33"/>
        <end position="53"/>
    </location>
</feature>
<comment type="subcellular location">
    <subcellularLocation>
        <location evidence="8">Cell membrane</location>
        <topology evidence="8">Multi-pass membrane protein</topology>
    </subcellularLocation>
    <subcellularLocation>
        <location evidence="1">Membrane</location>
        <topology evidence="1">Multi-pass membrane protein</topology>
    </subcellularLocation>
</comment>
<evidence type="ECO:0000256" key="5">
    <source>
        <dbReference type="ARBA" id="ARBA00022989"/>
    </source>
</evidence>
<protein>
    <recommendedName>
        <fullName evidence="8">Ammonium transporter</fullName>
    </recommendedName>
</protein>
<sequence>MSADVIDNLTATLDALTKQLDGLQEVQRENYDAFYQCSMALIIFLMQCGFAFLEAGAVRSKNCTNILLKNLLESLIAGIGYWSVGWAIAYGPSYGWISPIFGGSQFFLYGMTDYAKFFFQYVFAATASTIISGAVAERVEFITFIVYSVVISSIIYPVLTHWGWSSDGWMKNGFQFDDISVGYIDFAGSGVVHLCGGSISILAAWMIGPRIGRYPKHGESGTGEIKGHSVPFAALGGFILMFGFLAFNGGSTGEISSPGVGQVAALAMVNTVLCGAWAALAYMFIHYLRSGKWTILLTINACLAGQVAACAGCNVMHSWAAAITGIGAGLSYLFFAWVCARLKIDDPLDAFGVHFGGGFWGLISVCFVGDKGILYGIFDHSIDMRQAGLQLVWQLICALAIILWSVGAAFIMFLIMKKLKVLRVSPEVEVKGLDIYKHGEAAYPLTAYGHGWDEIENVKDPTVREIALRKISQRVDLSLEELAPVVKKYSAYTNPKFYEHPEHFQNAEVKEEILKYKPDPTTNGDHTPRGAIRRINNSSVVPVNE</sequence>
<feature type="transmembrane region" description="Helical" evidence="8">
    <location>
        <begin position="142"/>
        <end position="164"/>
    </location>
</feature>
<evidence type="ECO:0000313" key="11">
    <source>
        <dbReference type="Proteomes" id="UP000887540"/>
    </source>
</evidence>
<dbReference type="Gene3D" id="1.10.3430.10">
    <property type="entry name" value="Ammonium transporter AmtB like domains"/>
    <property type="match status" value="1"/>
</dbReference>
<keyword evidence="4 8" id="KW-0812">Transmembrane</keyword>
<evidence type="ECO:0000256" key="4">
    <source>
        <dbReference type="ARBA" id="ARBA00022692"/>
    </source>
</evidence>
<dbReference type="PROSITE" id="PS01219">
    <property type="entry name" value="AMMONIUM_TRANSP"/>
    <property type="match status" value="1"/>
</dbReference>
<evidence type="ECO:0000256" key="8">
    <source>
        <dbReference type="RuleBase" id="RU362002"/>
    </source>
</evidence>
<feature type="transmembrane region" description="Helical" evidence="8">
    <location>
        <begin position="259"/>
        <end position="281"/>
    </location>
</feature>
<dbReference type="GO" id="GO:0097272">
    <property type="term" value="P:ammonium homeostasis"/>
    <property type="evidence" value="ECO:0007669"/>
    <property type="project" value="TreeGrafter"/>
</dbReference>
<feature type="region of interest" description="Disordered" evidence="9">
    <location>
        <begin position="518"/>
        <end position="545"/>
    </location>
</feature>
<feature type="compositionally biased region" description="Polar residues" evidence="9">
    <location>
        <begin position="535"/>
        <end position="545"/>
    </location>
</feature>
<dbReference type="PANTHER" id="PTHR11730">
    <property type="entry name" value="AMMONIUM TRANSPORTER"/>
    <property type="match status" value="1"/>
</dbReference>
<keyword evidence="11" id="KW-1185">Reference proteome</keyword>
<feature type="transmembrane region" description="Helical" evidence="8">
    <location>
        <begin position="390"/>
        <end position="415"/>
    </location>
</feature>
<evidence type="ECO:0000256" key="9">
    <source>
        <dbReference type="SAM" id="MobiDB-lite"/>
    </source>
</evidence>
<feature type="transmembrane region" description="Helical" evidence="8">
    <location>
        <begin position="117"/>
        <end position="135"/>
    </location>
</feature>
<feature type="transmembrane region" description="Helical" evidence="8">
    <location>
        <begin position="184"/>
        <end position="208"/>
    </location>
</feature>
<keyword evidence="3 8" id="KW-0813">Transport</keyword>
<dbReference type="InterPro" id="IPR024041">
    <property type="entry name" value="NH4_transpt_AmtB-like_dom"/>
</dbReference>
<proteinExistence type="inferred from homology"/>
<evidence type="ECO:0000259" key="10">
    <source>
        <dbReference type="Pfam" id="PF00909"/>
    </source>
</evidence>
<keyword evidence="5 8" id="KW-1133">Transmembrane helix</keyword>
<feature type="transmembrane region" description="Helical" evidence="8">
    <location>
        <begin position="229"/>
        <end position="247"/>
    </location>
</feature>
<evidence type="ECO:0000256" key="7">
    <source>
        <dbReference type="ARBA" id="ARBA00023177"/>
    </source>
</evidence>
<comment type="similarity">
    <text evidence="2 8">Belongs to the ammonia transporter channel (TC 1.A.11.2) family.</text>
</comment>
<evidence type="ECO:0000256" key="3">
    <source>
        <dbReference type="ARBA" id="ARBA00022448"/>
    </source>
</evidence>
<dbReference type="NCBIfam" id="TIGR00836">
    <property type="entry name" value="amt"/>
    <property type="match status" value="1"/>
</dbReference>
<dbReference type="SUPFAM" id="SSF111352">
    <property type="entry name" value="Ammonium transporter"/>
    <property type="match status" value="1"/>
</dbReference>
<keyword evidence="7 8" id="KW-0924">Ammonia transport</keyword>
<dbReference type="InterPro" id="IPR001905">
    <property type="entry name" value="Ammonium_transpt"/>
</dbReference>
<evidence type="ECO:0000256" key="1">
    <source>
        <dbReference type="ARBA" id="ARBA00004141"/>
    </source>
</evidence>
<dbReference type="InterPro" id="IPR018047">
    <property type="entry name" value="Ammonium_transpt_CS"/>
</dbReference>
<dbReference type="AlphaFoldDB" id="A0A914DXA3"/>
<name>A0A914DXA3_9BILA</name>
<evidence type="ECO:0000313" key="12">
    <source>
        <dbReference type="WBParaSite" id="ACRNAN_scaffold4285.g7627.t1"/>
    </source>
</evidence>
<feature type="transmembrane region" description="Helical" evidence="8">
    <location>
        <begin position="351"/>
        <end position="378"/>
    </location>
</feature>
<dbReference type="InterPro" id="IPR029020">
    <property type="entry name" value="Ammonium/urea_transptr"/>
</dbReference>
<feature type="transmembrane region" description="Helical" evidence="8">
    <location>
        <begin position="318"/>
        <end position="339"/>
    </location>
</feature>
<dbReference type="Proteomes" id="UP000887540">
    <property type="component" value="Unplaced"/>
</dbReference>
<feature type="transmembrane region" description="Helical" evidence="8">
    <location>
        <begin position="74"/>
        <end position="97"/>
    </location>
</feature>
<dbReference type="PANTHER" id="PTHR11730:SF6">
    <property type="entry name" value="AMMONIUM TRANSPORTER"/>
    <property type="match status" value="1"/>
</dbReference>
<accession>A0A914DXA3</accession>
<dbReference type="Pfam" id="PF00909">
    <property type="entry name" value="Ammonium_transp"/>
    <property type="match status" value="1"/>
</dbReference>
<feature type="domain" description="Ammonium transporter AmtB-like" evidence="10">
    <location>
        <begin position="34"/>
        <end position="443"/>
    </location>
</feature>